<dbReference type="PANTHER" id="PTHR48083:SF2">
    <property type="entry name" value="MEDIUM-CHAIN SPECIFIC ACYL-COA DEHYDROGENASE, MITOCHONDRIAL"/>
    <property type="match status" value="1"/>
</dbReference>
<dbReference type="InterPro" id="IPR046373">
    <property type="entry name" value="Acyl-CoA_Oxase/DH_mid-dom_sf"/>
</dbReference>
<dbReference type="InterPro" id="IPR009100">
    <property type="entry name" value="AcylCoA_DH/oxidase_NM_dom_sf"/>
</dbReference>
<dbReference type="InterPro" id="IPR009075">
    <property type="entry name" value="AcylCo_DH/oxidase_C"/>
</dbReference>
<dbReference type="InterPro" id="IPR050741">
    <property type="entry name" value="Acyl-CoA_dehydrogenase"/>
</dbReference>
<feature type="region of interest" description="Disordered" evidence="7">
    <location>
        <begin position="397"/>
        <end position="422"/>
    </location>
</feature>
<dbReference type="InterPro" id="IPR006091">
    <property type="entry name" value="Acyl-CoA_Oxase/DH_mid-dom"/>
</dbReference>
<comment type="cofactor">
    <cofactor evidence="1 6">
        <name>FAD</name>
        <dbReference type="ChEBI" id="CHEBI:57692"/>
    </cofactor>
</comment>
<keyword evidence="3 6" id="KW-0285">Flavoprotein</keyword>
<proteinExistence type="inferred from homology"/>
<name>A0ABU6C511_9ACTN</name>
<evidence type="ECO:0000259" key="10">
    <source>
        <dbReference type="Pfam" id="PF02771"/>
    </source>
</evidence>
<dbReference type="Gene3D" id="2.40.110.10">
    <property type="entry name" value="Butyryl-CoA Dehydrogenase, subunit A, domain 2"/>
    <property type="match status" value="1"/>
</dbReference>
<dbReference type="InterPro" id="IPR037069">
    <property type="entry name" value="AcylCoA_DH/ox_N_sf"/>
</dbReference>
<feature type="domain" description="Acyl-CoA oxidase/dehydrogenase middle" evidence="9">
    <location>
        <begin position="136"/>
        <end position="234"/>
    </location>
</feature>
<evidence type="ECO:0000256" key="1">
    <source>
        <dbReference type="ARBA" id="ARBA00001974"/>
    </source>
</evidence>
<evidence type="ECO:0000313" key="12">
    <source>
        <dbReference type="Proteomes" id="UP001352223"/>
    </source>
</evidence>
<accession>A0ABU6C511</accession>
<evidence type="ECO:0000259" key="8">
    <source>
        <dbReference type="Pfam" id="PF00441"/>
    </source>
</evidence>
<keyword evidence="5 6" id="KW-0560">Oxidoreductase</keyword>
<dbReference type="Pfam" id="PF00441">
    <property type="entry name" value="Acyl-CoA_dh_1"/>
    <property type="match status" value="1"/>
</dbReference>
<feature type="domain" description="Acyl-CoA dehydrogenase/oxidase N-terminal" evidence="10">
    <location>
        <begin position="15"/>
        <end position="132"/>
    </location>
</feature>
<organism evidence="11 12">
    <name type="scientific">Streptomyces kunmingensis</name>
    <dbReference type="NCBI Taxonomy" id="68225"/>
    <lineage>
        <taxon>Bacteria</taxon>
        <taxon>Bacillati</taxon>
        <taxon>Actinomycetota</taxon>
        <taxon>Actinomycetes</taxon>
        <taxon>Kitasatosporales</taxon>
        <taxon>Streptomycetaceae</taxon>
        <taxon>Streptomyces</taxon>
    </lineage>
</organism>
<dbReference type="SUPFAM" id="SSF47203">
    <property type="entry name" value="Acyl-CoA dehydrogenase C-terminal domain-like"/>
    <property type="match status" value="1"/>
</dbReference>
<dbReference type="Proteomes" id="UP001352223">
    <property type="component" value="Unassembled WGS sequence"/>
</dbReference>
<evidence type="ECO:0000259" key="9">
    <source>
        <dbReference type="Pfam" id="PF02770"/>
    </source>
</evidence>
<evidence type="ECO:0000256" key="3">
    <source>
        <dbReference type="ARBA" id="ARBA00022630"/>
    </source>
</evidence>
<dbReference type="RefSeq" id="WP_324766285.1">
    <property type="nucleotide sequence ID" value="NZ_BAAATS010000006.1"/>
</dbReference>
<dbReference type="Gene3D" id="1.10.540.10">
    <property type="entry name" value="Acyl-CoA dehydrogenase/oxidase, N-terminal domain"/>
    <property type="match status" value="1"/>
</dbReference>
<evidence type="ECO:0000256" key="4">
    <source>
        <dbReference type="ARBA" id="ARBA00022827"/>
    </source>
</evidence>
<dbReference type="PANTHER" id="PTHR48083">
    <property type="entry name" value="MEDIUM-CHAIN SPECIFIC ACYL-COA DEHYDROGENASE, MITOCHONDRIAL-RELATED"/>
    <property type="match status" value="1"/>
</dbReference>
<dbReference type="Pfam" id="PF02771">
    <property type="entry name" value="Acyl-CoA_dh_N"/>
    <property type="match status" value="1"/>
</dbReference>
<dbReference type="CDD" id="cd00567">
    <property type="entry name" value="ACAD"/>
    <property type="match status" value="1"/>
</dbReference>
<gene>
    <name evidence="11" type="ORF">OKJ48_03405</name>
</gene>
<evidence type="ECO:0000313" key="11">
    <source>
        <dbReference type="EMBL" id="MEB3959301.1"/>
    </source>
</evidence>
<evidence type="ECO:0000256" key="6">
    <source>
        <dbReference type="RuleBase" id="RU362125"/>
    </source>
</evidence>
<dbReference type="Gene3D" id="1.20.140.10">
    <property type="entry name" value="Butyryl-CoA Dehydrogenase, subunit A, domain 3"/>
    <property type="match status" value="1"/>
</dbReference>
<keyword evidence="12" id="KW-1185">Reference proteome</keyword>
<sequence length="422" mass="45284">MPFTLTPSYDDNPRLQDLVDRLRDYLDGELAAYEAEAGLVPESTYTRAVLEPVWRRSRELGFYGVHLPPEHGGLGLTHTELAALKEEVGASGRILQHSVLGDMGGPLRAGSIIEYATGHQLEKYLLPVVRGERACCFSLTETDAGSDVRAMTTVAVPDGDGWRLTGHKVFSSAGPFADFSVLIARMAGGATEESDAEPVFSAFLVDLDAPGCTVLPGQTPMSGEHIEADIVLDNCRVGPGQLLGSVGDGLRIGLGRVTTNRLLHCPTVLGLARRALDLTLDFARTRQVFGAPLGALQSVQHKLADMATAYYAARSMTYDALAALDAGAKPRTEAFMCKLFVAENAFRIADEAVQIHGKAGLVRGAEVEWIFRRLRMFRVLTGSSEIQKNGIARNLLMPTPPSSSPLVPAAPSRNPLSPAPPL</sequence>
<feature type="domain" description="Acyl-CoA dehydrogenase/oxidase C-terminal" evidence="8">
    <location>
        <begin position="247"/>
        <end position="396"/>
    </location>
</feature>
<dbReference type="EMBL" id="JAOZYB010000012">
    <property type="protein sequence ID" value="MEB3959301.1"/>
    <property type="molecule type" value="Genomic_DNA"/>
</dbReference>
<keyword evidence="4 6" id="KW-0274">FAD</keyword>
<comment type="similarity">
    <text evidence="2 6">Belongs to the acyl-CoA dehydrogenase family.</text>
</comment>
<dbReference type="InterPro" id="IPR013786">
    <property type="entry name" value="AcylCoA_DH/ox_N"/>
</dbReference>
<protein>
    <submittedName>
        <fullName evidence="11">Acyl-CoA dehydrogenase family protein</fullName>
    </submittedName>
</protein>
<dbReference type="SUPFAM" id="SSF56645">
    <property type="entry name" value="Acyl-CoA dehydrogenase NM domain-like"/>
    <property type="match status" value="1"/>
</dbReference>
<evidence type="ECO:0000256" key="5">
    <source>
        <dbReference type="ARBA" id="ARBA00023002"/>
    </source>
</evidence>
<comment type="caution">
    <text evidence="11">The sequence shown here is derived from an EMBL/GenBank/DDBJ whole genome shotgun (WGS) entry which is preliminary data.</text>
</comment>
<evidence type="ECO:0000256" key="2">
    <source>
        <dbReference type="ARBA" id="ARBA00009347"/>
    </source>
</evidence>
<dbReference type="Pfam" id="PF02770">
    <property type="entry name" value="Acyl-CoA_dh_M"/>
    <property type="match status" value="1"/>
</dbReference>
<reference evidence="11 12" key="1">
    <citation type="submission" date="2022-10" db="EMBL/GenBank/DDBJ databases">
        <authorList>
            <person name="Xie J."/>
            <person name="Shen N."/>
        </authorList>
    </citation>
    <scope>NUCLEOTIDE SEQUENCE [LARGE SCALE GENOMIC DNA]</scope>
    <source>
        <strain evidence="11 12">DSM 41681</strain>
    </source>
</reference>
<evidence type="ECO:0000256" key="7">
    <source>
        <dbReference type="SAM" id="MobiDB-lite"/>
    </source>
</evidence>
<dbReference type="InterPro" id="IPR036250">
    <property type="entry name" value="AcylCo_DH-like_C"/>
</dbReference>